<dbReference type="InterPro" id="IPR035969">
    <property type="entry name" value="Rab-GAP_TBC_sf"/>
</dbReference>
<dbReference type="EMBL" id="VWRR01000010">
    <property type="protein sequence ID" value="KAF6002567.1"/>
    <property type="molecule type" value="Genomic_DNA"/>
</dbReference>
<protein>
    <submittedName>
        <fullName evidence="4">GTPase activating protein</fullName>
    </submittedName>
</protein>
<dbReference type="PANTHER" id="PTHR22957">
    <property type="entry name" value="TBC1 DOMAIN FAMILY MEMBER GTPASE-ACTIVATING PROTEIN"/>
    <property type="match status" value="1"/>
</dbReference>
<keyword evidence="5" id="KW-1185">Reference proteome</keyword>
<dbReference type="SUPFAM" id="SSF47923">
    <property type="entry name" value="Ypt/Rab-GAP domain of gyp1p"/>
    <property type="match status" value="2"/>
</dbReference>
<evidence type="ECO:0000313" key="5">
    <source>
        <dbReference type="Proteomes" id="UP000530660"/>
    </source>
</evidence>
<keyword evidence="1" id="KW-0343">GTPase activation</keyword>
<dbReference type="Proteomes" id="UP000530660">
    <property type="component" value="Unassembled WGS sequence"/>
</dbReference>
<feature type="domain" description="Rab-GAP TBC" evidence="3">
    <location>
        <begin position="418"/>
        <end position="630"/>
    </location>
</feature>
<sequence length="707" mass="81111">MSAFSEDELKLQPPEPERESTRWSSPLFLFKREQVLLVLSTKERRPGSLGLERRRLAEHGSSASELGARNRNQSDSIWIFWAPYVTDDGDSTHSEISSSPLTTESPSVLNRREINIRPLDRRDSQAFQVRIDDLLAIRRYLPAIGYPRARFTRKGGEIYPELAFQSGGLRDFLNALRKCVELEADATDPDLFYVRAVRFNAQPQIADGFEMHSSRQSIGHRKAIRRLSASPAALAMLVQEQPAHVQIGSAPMPNVQGSSQGSFHERNATAPDASSSSATSAETREESIPGPSPEGEEELTFHLLERFSQITRLARAATSSLGSAYRRRQGSKQRNAADDLISETVHDADEEDVAQQEPFSSIAVQFENGEIVPPLRTLDRDFQVYRPLRSAPRVSREAFQRGRRLDPLAMRHAIFAGGLEHDARAVAWPYLLGVFDWTISPEEEQEQRRLLENEYLVLKQQWKSISEKQERRFSKYRDRRVQIEKDVIRTDRGIELFRDDNSTALRHLFNILLTHAFFNFDLGYCQGMSDLAAPIVYILGGEEEALAFWCFASLMDVLERDFRKDQSGMNEELSRLALVIRHIDPKLYNYLRDQQAEKFYFCFRWLLVRFKREFQFEQVLYLWDVMWAAPSTAGGGLFHLYIAAALLELHRDIILEYHLTSDELFSYTNRMAMRNDAELVIAKAELLFKEYGLPAELELQLDLKHAV</sequence>
<reference evidence="4 5" key="1">
    <citation type="journal article" date="2020" name="J. Phycol.">
        <title>Comparative genome analysis reveals Cyanidiococcus gen. nov., a new extremophilic red algal genus sister to Cyanidioschyzon (Cyanidioschyzonaceae, Rhodophyta).</title>
        <authorList>
            <person name="Liu S.-L."/>
            <person name="Chiang Y.-R."/>
            <person name="Yoon H.S."/>
            <person name="Fu H.-Y."/>
        </authorList>
    </citation>
    <scope>NUCLEOTIDE SEQUENCE [LARGE SCALE GENOMIC DNA]</scope>
    <source>
        <strain evidence="4 5">THAL066</strain>
    </source>
</reference>
<dbReference type="SMART" id="SM00164">
    <property type="entry name" value="TBC"/>
    <property type="match status" value="1"/>
</dbReference>
<evidence type="ECO:0000256" key="1">
    <source>
        <dbReference type="ARBA" id="ARBA00022468"/>
    </source>
</evidence>
<accession>A0A7J7IJ79</accession>
<dbReference type="AlphaFoldDB" id="A0A7J7IJ79"/>
<name>A0A7J7IJ79_9RHOD</name>
<feature type="compositionally biased region" description="Low complexity" evidence="2">
    <location>
        <begin position="268"/>
        <end position="281"/>
    </location>
</feature>
<feature type="compositionally biased region" description="Basic and acidic residues" evidence="2">
    <location>
        <begin position="7"/>
        <end position="21"/>
    </location>
</feature>
<dbReference type="Gene3D" id="1.10.472.80">
    <property type="entry name" value="Ypt/Rab-GAP domain of gyp1p, domain 3"/>
    <property type="match status" value="1"/>
</dbReference>
<dbReference type="Gene3D" id="1.10.8.270">
    <property type="entry name" value="putative rabgap domain of human tbc1 domain family member 14 like domains"/>
    <property type="match status" value="1"/>
</dbReference>
<comment type="caution">
    <text evidence="4">The sequence shown here is derived from an EMBL/GenBank/DDBJ whole genome shotgun (WGS) entry which is preliminary data.</text>
</comment>
<dbReference type="GO" id="GO:0005096">
    <property type="term" value="F:GTPase activator activity"/>
    <property type="evidence" value="ECO:0007669"/>
    <property type="project" value="UniProtKB-KW"/>
</dbReference>
<evidence type="ECO:0000256" key="2">
    <source>
        <dbReference type="SAM" id="MobiDB-lite"/>
    </source>
</evidence>
<dbReference type="OrthoDB" id="5926at2759"/>
<evidence type="ECO:0000313" key="4">
    <source>
        <dbReference type="EMBL" id="KAF6002567.1"/>
    </source>
</evidence>
<dbReference type="Pfam" id="PF00566">
    <property type="entry name" value="RabGAP-TBC"/>
    <property type="match status" value="1"/>
</dbReference>
<dbReference type="PANTHER" id="PTHR22957:SF502">
    <property type="entry name" value="SMALL G PROTEIN SIGNALING MODULATOR 2-RELATED"/>
    <property type="match status" value="1"/>
</dbReference>
<evidence type="ECO:0000259" key="3">
    <source>
        <dbReference type="PROSITE" id="PS50086"/>
    </source>
</evidence>
<proteinExistence type="predicted"/>
<feature type="region of interest" description="Disordered" evidence="2">
    <location>
        <begin position="1"/>
        <end position="22"/>
    </location>
</feature>
<gene>
    <name evidence="4" type="primary">GYP7</name>
    <name evidence="4" type="ORF">F1559_004375</name>
</gene>
<dbReference type="InterPro" id="IPR000195">
    <property type="entry name" value="Rab-GAP-TBC_dom"/>
</dbReference>
<dbReference type="PROSITE" id="PS50086">
    <property type="entry name" value="TBC_RABGAP"/>
    <property type="match status" value="1"/>
</dbReference>
<organism evidence="4 5">
    <name type="scientific">Cyanidiococcus yangmingshanensis</name>
    <dbReference type="NCBI Taxonomy" id="2690220"/>
    <lineage>
        <taxon>Eukaryota</taxon>
        <taxon>Rhodophyta</taxon>
        <taxon>Bangiophyceae</taxon>
        <taxon>Cyanidiales</taxon>
        <taxon>Cyanidiaceae</taxon>
        <taxon>Cyanidiococcus</taxon>
    </lineage>
</organism>
<feature type="region of interest" description="Disordered" evidence="2">
    <location>
        <begin position="248"/>
        <end position="296"/>
    </location>
</feature>